<dbReference type="PIRSF" id="PIRSF017184">
    <property type="entry name" value="Nnr"/>
    <property type="match status" value="1"/>
</dbReference>
<dbReference type="PROSITE" id="PS51383">
    <property type="entry name" value="YJEF_C_3"/>
    <property type="match status" value="1"/>
</dbReference>
<evidence type="ECO:0000256" key="4">
    <source>
        <dbReference type="ARBA" id="ARBA00009524"/>
    </source>
</evidence>
<dbReference type="GO" id="GO:0005524">
    <property type="term" value="F:ATP binding"/>
    <property type="evidence" value="ECO:0007669"/>
    <property type="project" value="UniProtKB-UniRule"/>
</dbReference>
<dbReference type="EC" id="4.2.1.136" evidence="19"/>
<feature type="binding site" evidence="17">
    <location>
        <position position="435"/>
    </location>
    <ligand>
        <name>AMP</name>
        <dbReference type="ChEBI" id="CHEBI:456215"/>
    </ligand>
</feature>
<comment type="cofactor">
    <cofactor evidence="17">
        <name>Mg(2+)</name>
        <dbReference type="ChEBI" id="CHEBI:18420"/>
    </cofactor>
</comment>
<dbReference type="InterPro" id="IPR000631">
    <property type="entry name" value="CARKD"/>
</dbReference>
<feature type="binding site" evidence="18">
    <location>
        <position position="135"/>
    </location>
    <ligand>
        <name>(6S)-NADPHX</name>
        <dbReference type="ChEBI" id="CHEBI:64076"/>
    </ligand>
</feature>
<evidence type="ECO:0000256" key="11">
    <source>
        <dbReference type="ARBA" id="ARBA00023235"/>
    </source>
</evidence>
<reference evidence="22" key="1">
    <citation type="submission" date="2019-07" db="EMBL/GenBank/DDBJ databases">
        <authorList>
            <person name="Wongkuna S."/>
            <person name="Scaria J."/>
        </authorList>
    </citation>
    <scope>NUCLEOTIDE SEQUENCE [LARGE SCALE GENOMIC DNA]</scope>
    <source>
        <strain evidence="22">SW178</strain>
    </source>
</reference>
<protein>
    <recommendedName>
        <fullName evidence="19">Bifunctional NAD(P)H-hydrate repair enzyme</fullName>
    </recommendedName>
    <alternativeName>
        <fullName evidence="19">Nicotinamide nucleotide repair protein</fullName>
    </alternativeName>
    <domain>
        <recommendedName>
            <fullName evidence="19">ADP-dependent (S)-NAD(P)H-hydrate dehydratase</fullName>
            <ecNumber evidence="19">4.2.1.136</ecNumber>
        </recommendedName>
        <alternativeName>
            <fullName evidence="19">ADP-dependent NAD(P)HX dehydratase</fullName>
        </alternativeName>
    </domain>
    <domain>
        <recommendedName>
            <fullName evidence="19">NAD(P)H-hydrate epimerase</fullName>
            <ecNumber evidence="19">5.1.99.6</ecNumber>
        </recommendedName>
    </domain>
</protein>
<evidence type="ECO:0000256" key="1">
    <source>
        <dbReference type="ARBA" id="ARBA00000013"/>
    </source>
</evidence>
<dbReference type="CDD" id="cd01171">
    <property type="entry name" value="YXKO-related"/>
    <property type="match status" value="1"/>
</dbReference>
<evidence type="ECO:0000256" key="5">
    <source>
        <dbReference type="ARBA" id="ARBA00022723"/>
    </source>
</evidence>
<dbReference type="NCBIfam" id="TIGR00196">
    <property type="entry name" value="yjeF_cterm"/>
    <property type="match status" value="1"/>
</dbReference>
<keyword evidence="8 17" id="KW-0521">NADP</keyword>
<comment type="similarity">
    <text evidence="18">Belongs to the NnrE/AIBP family.</text>
</comment>
<evidence type="ECO:0000256" key="19">
    <source>
        <dbReference type="PIRNR" id="PIRNR017184"/>
    </source>
</evidence>
<dbReference type="InterPro" id="IPR036652">
    <property type="entry name" value="YjeF_N_dom_sf"/>
</dbReference>
<comment type="catalytic activity">
    <reaction evidence="1 18 19">
        <text>(6R)-NADHX = (6S)-NADHX</text>
        <dbReference type="Rhea" id="RHEA:32215"/>
        <dbReference type="ChEBI" id="CHEBI:64074"/>
        <dbReference type="ChEBI" id="CHEBI:64075"/>
        <dbReference type="EC" id="5.1.99.6"/>
    </reaction>
</comment>
<evidence type="ECO:0000256" key="14">
    <source>
        <dbReference type="ARBA" id="ARBA00025153"/>
    </source>
</evidence>
<accession>A0A5M9I4I4</accession>
<evidence type="ECO:0000256" key="2">
    <source>
        <dbReference type="ARBA" id="ARBA00000909"/>
    </source>
</evidence>
<dbReference type="Pfam" id="PF01256">
    <property type="entry name" value="Carb_kinase"/>
    <property type="match status" value="1"/>
</dbReference>
<comment type="subunit">
    <text evidence="17">Homotetramer.</text>
</comment>
<comment type="catalytic activity">
    <reaction evidence="2 18 19">
        <text>(6R)-NADPHX = (6S)-NADPHX</text>
        <dbReference type="Rhea" id="RHEA:32227"/>
        <dbReference type="ChEBI" id="CHEBI:64076"/>
        <dbReference type="ChEBI" id="CHEBI:64077"/>
        <dbReference type="EC" id="5.1.99.6"/>
    </reaction>
</comment>
<evidence type="ECO:0000256" key="13">
    <source>
        <dbReference type="ARBA" id="ARBA00023268"/>
    </source>
</evidence>
<dbReference type="NCBIfam" id="TIGR00197">
    <property type="entry name" value="yjeF_nterm"/>
    <property type="match status" value="1"/>
</dbReference>
<evidence type="ECO:0000256" key="16">
    <source>
        <dbReference type="ARBA" id="ARBA00049209"/>
    </source>
</evidence>
<evidence type="ECO:0000313" key="23">
    <source>
        <dbReference type="Proteomes" id="UP000322025"/>
    </source>
</evidence>
<feature type="domain" description="YjeF C-terminal" evidence="20">
    <location>
        <begin position="220"/>
        <end position="495"/>
    </location>
</feature>
<proteinExistence type="inferred from homology"/>
<comment type="cofactor">
    <cofactor evidence="18 19">
        <name>K(+)</name>
        <dbReference type="ChEBI" id="CHEBI:29103"/>
    </cofactor>
    <text evidence="18 19">Binds 1 potassium ion per subunit.</text>
</comment>
<evidence type="ECO:0000256" key="7">
    <source>
        <dbReference type="ARBA" id="ARBA00022840"/>
    </source>
</evidence>
<feature type="binding site" evidence="17">
    <location>
        <position position="436"/>
    </location>
    <ligand>
        <name>(6S)-NADPHX</name>
        <dbReference type="ChEBI" id="CHEBI:64076"/>
    </ligand>
</feature>
<comment type="function">
    <text evidence="14 19">Bifunctional enzyme that catalyzes the epimerization of the S- and R-forms of NAD(P)HX and the dehydration of the S-form of NAD(P)HX at the expense of ADP, which is converted to AMP. This allows the repair of both epimers of NAD(P)HX, a damaged form of NAD(P)H that is a result of enzymatic or heat-dependent hydration.</text>
</comment>
<comment type="similarity">
    <text evidence="4 19">In the C-terminal section; belongs to the NnrD/CARKD family.</text>
</comment>
<comment type="similarity">
    <text evidence="17">Belongs to the NnrD/CARKD family.</text>
</comment>
<evidence type="ECO:0000256" key="3">
    <source>
        <dbReference type="ARBA" id="ARBA00006001"/>
    </source>
</evidence>
<dbReference type="Gene3D" id="3.40.1190.20">
    <property type="match status" value="1"/>
</dbReference>
<feature type="binding site" evidence="18">
    <location>
        <position position="156"/>
    </location>
    <ligand>
        <name>K(+)</name>
        <dbReference type="ChEBI" id="CHEBI:29103"/>
    </ligand>
</feature>
<dbReference type="InterPro" id="IPR029056">
    <property type="entry name" value="Ribokinase-like"/>
</dbReference>
<keyword evidence="13" id="KW-0511">Multifunctional enzyme</keyword>
<evidence type="ECO:0000259" key="20">
    <source>
        <dbReference type="PROSITE" id="PS51383"/>
    </source>
</evidence>
<evidence type="ECO:0000256" key="6">
    <source>
        <dbReference type="ARBA" id="ARBA00022741"/>
    </source>
</evidence>
<organism evidence="22 23">
    <name type="scientific">Mediterraneibacter catenae</name>
    <dbReference type="NCBI Taxonomy" id="2594882"/>
    <lineage>
        <taxon>Bacteria</taxon>
        <taxon>Bacillati</taxon>
        <taxon>Bacillota</taxon>
        <taxon>Clostridia</taxon>
        <taxon>Lachnospirales</taxon>
        <taxon>Lachnospiraceae</taxon>
        <taxon>Mediterraneibacter</taxon>
    </lineage>
</organism>
<evidence type="ECO:0000256" key="18">
    <source>
        <dbReference type="HAMAP-Rule" id="MF_01966"/>
    </source>
</evidence>
<feature type="binding site" evidence="18">
    <location>
        <position position="59"/>
    </location>
    <ligand>
        <name>K(+)</name>
        <dbReference type="ChEBI" id="CHEBI:29103"/>
    </ligand>
</feature>
<dbReference type="PANTHER" id="PTHR12592">
    <property type="entry name" value="ATP-DEPENDENT (S)-NAD(P)H-HYDRATE DEHYDRATASE FAMILY MEMBER"/>
    <property type="match status" value="1"/>
</dbReference>
<keyword evidence="5 18" id="KW-0479">Metal-binding</keyword>
<comment type="similarity">
    <text evidence="3 19">In the N-terminal section; belongs to the NnrE/AIBP family.</text>
</comment>
<dbReference type="Pfam" id="PF03853">
    <property type="entry name" value="YjeF_N"/>
    <property type="match status" value="1"/>
</dbReference>
<comment type="caution">
    <text evidence="22">The sequence shown here is derived from an EMBL/GenBank/DDBJ whole genome shotgun (WGS) entry which is preliminary data.</text>
</comment>
<dbReference type="PROSITE" id="PS51385">
    <property type="entry name" value="YJEF_N"/>
    <property type="match status" value="1"/>
</dbReference>
<keyword evidence="6 17" id="KW-0547">Nucleotide-binding</keyword>
<keyword evidence="12 17" id="KW-0456">Lyase</keyword>
<dbReference type="HAMAP" id="MF_01965">
    <property type="entry name" value="NADHX_dehydratase"/>
    <property type="match status" value="1"/>
</dbReference>
<feature type="binding site" evidence="18">
    <location>
        <position position="153"/>
    </location>
    <ligand>
        <name>(6S)-NADPHX</name>
        <dbReference type="ChEBI" id="CHEBI:64076"/>
    </ligand>
</feature>
<dbReference type="GO" id="GO:0052856">
    <property type="term" value="F:NAD(P)HX epimerase activity"/>
    <property type="evidence" value="ECO:0007669"/>
    <property type="project" value="UniProtKB-UniRule"/>
</dbReference>
<feature type="binding site" evidence="17">
    <location>
        <position position="369"/>
    </location>
    <ligand>
        <name>(6S)-NADPHX</name>
        <dbReference type="ChEBI" id="CHEBI:64076"/>
    </ligand>
</feature>
<keyword evidence="7 17" id="KW-0067">ATP-binding</keyword>
<dbReference type="InterPro" id="IPR030677">
    <property type="entry name" value="Nnr"/>
</dbReference>
<keyword evidence="9 18" id="KW-0630">Potassium</keyword>
<dbReference type="SUPFAM" id="SSF64153">
    <property type="entry name" value="YjeF N-terminal domain-like"/>
    <property type="match status" value="1"/>
</dbReference>
<comment type="function">
    <text evidence="17">Catalyzes the dehydration of the S-form of NAD(P)HX at the expense of ADP, which is converted to AMP. Together with NAD(P)HX epimerase, which catalyzes the epimerization of the S- and R-forms, the enzyme allows the repair of both epimers of NAD(P)HX, a damaged form of NAD(P)H that is a result of enzymatic or heat-dependent hydration.</text>
</comment>
<dbReference type="OrthoDB" id="9806925at2"/>
<dbReference type="InterPro" id="IPR017953">
    <property type="entry name" value="Carbohydrate_kinase_pred_CS"/>
</dbReference>
<dbReference type="SUPFAM" id="SSF53613">
    <property type="entry name" value="Ribokinase-like"/>
    <property type="match status" value="1"/>
</dbReference>
<evidence type="ECO:0000256" key="10">
    <source>
        <dbReference type="ARBA" id="ARBA00023027"/>
    </source>
</evidence>
<dbReference type="EMBL" id="VMSO01000002">
    <property type="protein sequence ID" value="KAA8502495.1"/>
    <property type="molecule type" value="Genomic_DNA"/>
</dbReference>
<evidence type="ECO:0000259" key="21">
    <source>
        <dbReference type="PROSITE" id="PS51385"/>
    </source>
</evidence>
<feature type="binding site" evidence="18">
    <location>
        <begin position="58"/>
        <end position="62"/>
    </location>
    <ligand>
        <name>(6S)-NADPHX</name>
        <dbReference type="ChEBI" id="CHEBI:64076"/>
    </ligand>
</feature>
<keyword evidence="11 18" id="KW-0413">Isomerase</keyword>
<evidence type="ECO:0000256" key="15">
    <source>
        <dbReference type="ARBA" id="ARBA00048238"/>
    </source>
</evidence>
<dbReference type="AlphaFoldDB" id="A0A5M9I4I4"/>
<evidence type="ECO:0000256" key="9">
    <source>
        <dbReference type="ARBA" id="ARBA00022958"/>
    </source>
</evidence>
<gene>
    <name evidence="18" type="primary">nnrE</name>
    <name evidence="17" type="synonym">nnrD</name>
    <name evidence="22" type="ORF">FNY66_02340</name>
</gene>
<feature type="binding site" evidence="17">
    <location>
        <position position="318"/>
    </location>
    <ligand>
        <name>(6S)-NADPHX</name>
        <dbReference type="ChEBI" id="CHEBI:64076"/>
    </ligand>
</feature>
<dbReference type="RefSeq" id="WP_150310177.1">
    <property type="nucleotide sequence ID" value="NZ_VMSO01000002.1"/>
</dbReference>
<dbReference type="EC" id="5.1.99.6" evidence="19"/>
<evidence type="ECO:0000313" key="22">
    <source>
        <dbReference type="EMBL" id="KAA8502495.1"/>
    </source>
</evidence>
<dbReference type="Gene3D" id="3.40.50.10260">
    <property type="entry name" value="YjeF N-terminal domain"/>
    <property type="match status" value="1"/>
</dbReference>
<keyword evidence="23" id="KW-1185">Reference proteome</keyword>
<dbReference type="GO" id="GO:0052855">
    <property type="term" value="F:ADP-dependent NAD(P)H-hydrate dehydratase activity"/>
    <property type="evidence" value="ECO:0007669"/>
    <property type="project" value="UniProtKB-UniRule"/>
</dbReference>
<comment type="function">
    <text evidence="18">Catalyzes the epimerization of the S- and R-forms of NAD(P)HX, a damaged form of NAD(P)H that is a result of enzymatic or heat-dependent hydration. This is a prerequisite for the S-specific NAD(P)H-hydrate dehydratase to allow the repair of both epimers of NAD(P)HX.</text>
</comment>
<evidence type="ECO:0000256" key="8">
    <source>
        <dbReference type="ARBA" id="ARBA00022857"/>
    </source>
</evidence>
<feature type="binding site" evidence="17">
    <location>
        <begin position="406"/>
        <end position="410"/>
    </location>
    <ligand>
        <name>AMP</name>
        <dbReference type="ChEBI" id="CHEBI:456215"/>
    </ligand>
</feature>
<evidence type="ECO:0000256" key="12">
    <source>
        <dbReference type="ARBA" id="ARBA00023239"/>
    </source>
</evidence>
<feature type="binding site" evidence="17">
    <location>
        <position position="255"/>
    </location>
    <ligand>
        <name>(6S)-NADPHX</name>
        <dbReference type="ChEBI" id="CHEBI:64076"/>
    </ligand>
</feature>
<dbReference type="GO" id="GO:0110051">
    <property type="term" value="P:metabolite repair"/>
    <property type="evidence" value="ECO:0007669"/>
    <property type="project" value="TreeGrafter"/>
</dbReference>
<keyword evidence="10 17" id="KW-0520">NAD</keyword>
<feature type="binding site" evidence="18">
    <location>
        <position position="120"/>
    </location>
    <ligand>
        <name>K(+)</name>
        <dbReference type="ChEBI" id="CHEBI:29103"/>
    </ligand>
</feature>
<dbReference type="PANTHER" id="PTHR12592:SF0">
    <property type="entry name" value="ATP-DEPENDENT (S)-NAD(P)H-HYDRATE DEHYDRATASE"/>
    <property type="match status" value="1"/>
</dbReference>
<dbReference type="PROSITE" id="PS01050">
    <property type="entry name" value="YJEF_C_2"/>
    <property type="match status" value="1"/>
</dbReference>
<dbReference type="HAMAP" id="MF_01966">
    <property type="entry name" value="NADHX_epimerase"/>
    <property type="match status" value="1"/>
</dbReference>
<comment type="catalytic activity">
    <reaction evidence="15 17 19">
        <text>(6S)-NADHX + ADP = AMP + phosphate + NADH + H(+)</text>
        <dbReference type="Rhea" id="RHEA:32223"/>
        <dbReference type="ChEBI" id="CHEBI:15378"/>
        <dbReference type="ChEBI" id="CHEBI:43474"/>
        <dbReference type="ChEBI" id="CHEBI:57945"/>
        <dbReference type="ChEBI" id="CHEBI:64074"/>
        <dbReference type="ChEBI" id="CHEBI:456215"/>
        <dbReference type="ChEBI" id="CHEBI:456216"/>
        <dbReference type="EC" id="4.2.1.136"/>
    </reaction>
</comment>
<dbReference type="InterPro" id="IPR004443">
    <property type="entry name" value="YjeF_N_dom"/>
</dbReference>
<sequence>MRYLPNGTQMSAADRHTIENVGIPSLVLMERAALKTVETMHIHGIDTSRALVVCGSGNNGGDGFAVARLLTEEGTQAHILFAGREASMSRECGVQKRIAENLGIRIFTEIPEEEYTVIIDAVFGVGLSREISGKYADIIEWMNAWECEKVAVDIPSGVSAASGRILGTAFRADLTVAMACVKAGCEMYPGKYYAGDTLAVPIGIDPEIFASDEEVCITYDRADIPGLLPERNPDSHKGSYGKVLMITGSSGMAGAAYLSAKAAYTVGAGLVQIYTAQENRSILQELLPEAIISCYQEYDDGQLIHLLEWADVVCIGCGLGTGEVSEMLLEGVLSKVRVPCIIDADGLNLLSRKMNLLEQIQAPLILTPHMKEMSRLTGISVTEIADRRMDIVREFTDRYPAVCVLKDSRTIVKSKGNHPFLNLAGNSGMAKAGAGDVLAGVITGLSAQGMSAYESAALGVYLHACGGDEAREEKGSYSMLARDLIAGIGRCMKNNEENHRRDTENETA</sequence>
<feature type="domain" description="YjeF N-terminal" evidence="21">
    <location>
        <begin position="10"/>
        <end position="210"/>
    </location>
</feature>
<dbReference type="GO" id="GO:0046496">
    <property type="term" value="P:nicotinamide nucleotide metabolic process"/>
    <property type="evidence" value="ECO:0007669"/>
    <property type="project" value="UniProtKB-UniRule"/>
</dbReference>
<dbReference type="Proteomes" id="UP000322025">
    <property type="component" value="Unassembled WGS sequence"/>
</dbReference>
<feature type="binding site" evidence="18">
    <location>
        <begin position="124"/>
        <end position="130"/>
    </location>
    <ligand>
        <name>(6S)-NADPHX</name>
        <dbReference type="ChEBI" id="CHEBI:64076"/>
    </ligand>
</feature>
<name>A0A5M9I4I4_9FIRM</name>
<evidence type="ECO:0000256" key="17">
    <source>
        <dbReference type="HAMAP-Rule" id="MF_01965"/>
    </source>
</evidence>
<comment type="catalytic activity">
    <reaction evidence="16 17 19">
        <text>(6S)-NADPHX + ADP = AMP + phosphate + NADPH + H(+)</text>
        <dbReference type="Rhea" id="RHEA:32235"/>
        <dbReference type="ChEBI" id="CHEBI:15378"/>
        <dbReference type="ChEBI" id="CHEBI:43474"/>
        <dbReference type="ChEBI" id="CHEBI:57783"/>
        <dbReference type="ChEBI" id="CHEBI:64076"/>
        <dbReference type="ChEBI" id="CHEBI:456215"/>
        <dbReference type="ChEBI" id="CHEBI:456216"/>
        <dbReference type="EC" id="4.2.1.136"/>
    </reaction>
</comment>
<dbReference type="GO" id="GO:0046872">
    <property type="term" value="F:metal ion binding"/>
    <property type="evidence" value="ECO:0007669"/>
    <property type="project" value="UniProtKB-UniRule"/>
</dbReference>